<name>A0A1F5VFS8_9BACT</name>
<sequence length="147" mass="17459">MKHAPIKMTAEEFEKRLLKMAKRHGLTYSQEKGKWLDMAKKDISGPNLSQEEKSLYLAEVSPPEFKRAERKFHNAFSNLHTAIEWAYKDLDDFINDTTKDKRLRRFLLWRAMPIAEAYHKVQKLDLRGKITKEQYWKLHPVVSIRTS</sequence>
<comment type="caution">
    <text evidence="1">The sequence shown here is derived from an EMBL/GenBank/DDBJ whole genome shotgun (WGS) entry which is preliminary data.</text>
</comment>
<dbReference type="EMBL" id="MFHD01000019">
    <property type="protein sequence ID" value="OGF62313.1"/>
    <property type="molecule type" value="Genomic_DNA"/>
</dbReference>
<evidence type="ECO:0000313" key="2">
    <source>
        <dbReference type="Proteomes" id="UP000179251"/>
    </source>
</evidence>
<accession>A0A1F5VFS8</accession>
<dbReference type="Proteomes" id="UP000179251">
    <property type="component" value="Unassembled WGS sequence"/>
</dbReference>
<evidence type="ECO:0000313" key="1">
    <source>
        <dbReference type="EMBL" id="OGF62313.1"/>
    </source>
</evidence>
<gene>
    <name evidence="1" type="ORF">A2834_04615</name>
</gene>
<dbReference type="AlphaFoldDB" id="A0A1F5VFS8"/>
<organism evidence="1 2">
    <name type="scientific">Candidatus Giovannonibacteria bacterium RIFCSPHIGHO2_01_FULL_45_23</name>
    <dbReference type="NCBI Taxonomy" id="1798325"/>
    <lineage>
        <taxon>Bacteria</taxon>
        <taxon>Candidatus Giovannoniibacteriota</taxon>
    </lineage>
</organism>
<proteinExistence type="predicted"/>
<reference evidence="1 2" key="1">
    <citation type="journal article" date="2016" name="Nat. Commun.">
        <title>Thousands of microbial genomes shed light on interconnected biogeochemical processes in an aquifer system.</title>
        <authorList>
            <person name="Anantharaman K."/>
            <person name="Brown C.T."/>
            <person name="Hug L.A."/>
            <person name="Sharon I."/>
            <person name="Castelle C.J."/>
            <person name="Probst A.J."/>
            <person name="Thomas B.C."/>
            <person name="Singh A."/>
            <person name="Wilkins M.J."/>
            <person name="Karaoz U."/>
            <person name="Brodie E.L."/>
            <person name="Williams K.H."/>
            <person name="Hubbard S.S."/>
            <person name="Banfield J.F."/>
        </authorList>
    </citation>
    <scope>NUCLEOTIDE SEQUENCE [LARGE SCALE GENOMIC DNA]</scope>
</reference>
<protein>
    <submittedName>
        <fullName evidence="1">Uncharacterized protein</fullName>
    </submittedName>
</protein>